<reference evidence="6 7" key="1">
    <citation type="submission" date="2024-07" db="EMBL/GenBank/DDBJ databases">
        <title>Chromosome-level genome assembly of the water stick insect Ranatra chinensis (Heteroptera: Nepidae).</title>
        <authorList>
            <person name="Liu X."/>
        </authorList>
    </citation>
    <scope>NUCLEOTIDE SEQUENCE [LARGE SCALE GENOMIC DNA]</scope>
    <source>
        <strain evidence="6">Cailab_2021Rc</strain>
        <tissue evidence="6">Muscle</tissue>
    </source>
</reference>
<evidence type="ECO:0000256" key="1">
    <source>
        <dbReference type="ARBA" id="ARBA00023157"/>
    </source>
</evidence>
<keyword evidence="7" id="KW-1185">Reference proteome</keyword>
<proteinExistence type="predicted"/>
<evidence type="ECO:0000256" key="3">
    <source>
        <dbReference type="SAM" id="MobiDB-lite"/>
    </source>
</evidence>
<dbReference type="EMBL" id="JBFDAA010000007">
    <property type="protein sequence ID" value="KAL1130842.1"/>
    <property type="molecule type" value="Genomic_DNA"/>
</dbReference>
<dbReference type="Gene3D" id="2.60.120.260">
    <property type="entry name" value="Galactose-binding domain-like"/>
    <property type="match status" value="1"/>
</dbReference>
<dbReference type="InterPro" id="IPR008211">
    <property type="entry name" value="Laminin_N"/>
</dbReference>
<keyword evidence="1" id="KW-1015">Disulfide bond</keyword>
<feature type="signal peptide" evidence="4">
    <location>
        <begin position="1"/>
        <end position="17"/>
    </location>
</feature>
<name>A0ABD0YU54_9HEMI</name>
<dbReference type="SMART" id="SM00136">
    <property type="entry name" value="LamNT"/>
    <property type="match status" value="1"/>
</dbReference>
<feature type="domain" description="Laminin N-terminal" evidence="5">
    <location>
        <begin position="16"/>
        <end position="122"/>
    </location>
</feature>
<keyword evidence="2" id="KW-0424">Laminin EGF-like domain</keyword>
<sequence length="122" mass="13236">MRSLSLLLGLVVARAGAEVLTPPYFNIATGRRIEATDTCGEGVERPELYCKLVGAQQNDFNSDNILIQGQVCDECDPKRPDKAHPPENAIDGSENYWMSPPLSRGGQHGQINLTISLGQVSI</sequence>
<accession>A0ABD0YU54</accession>
<keyword evidence="4" id="KW-0732">Signal</keyword>
<dbReference type="AlphaFoldDB" id="A0ABD0YU54"/>
<evidence type="ECO:0000313" key="6">
    <source>
        <dbReference type="EMBL" id="KAL1130842.1"/>
    </source>
</evidence>
<organism evidence="6 7">
    <name type="scientific">Ranatra chinensis</name>
    <dbReference type="NCBI Taxonomy" id="642074"/>
    <lineage>
        <taxon>Eukaryota</taxon>
        <taxon>Metazoa</taxon>
        <taxon>Ecdysozoa</taxon>
        <taxon>Arthropoda</taxon>
        <taxon>Hexapoda</taxon>
        <taxon>Insecta</taxon>
        <taxon>Pterygota</taxon>
        <taxon>Neoptera</taxon>
        <taxon>Paraneoptera</taxon>
        <taxon>Hemiptera</taxon>
        <taxon>Heteroptera</taxon>
        <taxon>Panheteroptera</taxon>
        <taxon>Nepomorpha</taxon>
        <taxon>Nepidae</taxon>
        <taxon>Ranatrinae</taxon>
        <taxon>Ranatra</taxon>
    </lineage>
</organism>
<protein>
    <recommendedName>
        <fullName evidence="5">Laminin N-terminal domain-containing protein</fullName>
    </recommendedName>
</protein>
<evidence type="ECO:0000256" key="2">
    <source>
        <dbReference type="ARBA" id="ARBA00023292"/>
    </source>
</evidence>
<evidence type="ECO:0000256" key="4">
    <source>
        <dbReference type="SAM" id="SignalP"/>
    </source>
</evidence>
<gene>
    <name evidence="6" type="ORF">AAG570_012083</name>
</gene>
<evidence type="ECO:0000313" key="7">
    <source>
        <dbReference type="Proteomes" id="UP001558652"/>
    </source>
</evidence>
<evidence type="ECO:0000259" key="5">
    <source>
        <dbReference type="PROSITE" id="PS51117"/>
    </source>
</evidence>
<dbReference type="Proteomes" id="UP001558652">
    <property type="component" value="Unassembled WGS sequence"/>
</dbReference>
<comment type="caution">
    <text evidence="6">The sequence shown here is derived from an EMBL/GenBank/DDBJ whole genome shotgun (WGS) entry which is preliminary data.</text>
</comment>
<dbReference type="PROSITE" id="PS51117">
    <property type="entry name" value="LAMININ_NTER"/>
    <property type="match status" value="1"/>
</dbReference>
<feature type="chain" id="PRO_5044820081" description="Laminin N-terminal domain-containing protein" evidence="4">
    <location>
        <begin position="18"/>
        <end position="122"/>
    </location>
</feature>
<dbReference type="PANTHER" id="PTHR10574:SF406">
    <property type="entry name" value="LAMININ SUBUNIT ALPHA 5"/>
    <property type="match status" value="1"/>
</dbReference>
<dbReference type="Pfam" id="PF00055">
    <property type="entry name" value="Laminin_N"/>
    <property type="match status" value="1"/>
</dbReference>
<dbReference type="PANTHER" id="PTHR10574">
    <property type="entry name" value="NETRIN/LAMININ-RELATED"/>
    <property type="match status" value="1"/>
</dbReference>
<dbReference type="InterPro" id="IPR050440">
    <property type="entry name" value="Laminin/Netrin_ECM"/>
</dbReference>
<feature type="region of interest" description="Disordered" evidence="3">
    <location>
        <begin position="77"/>
        <end position="96"/>
    </location>
</feature>